<dbReference type="GO" id="GO:0035091">
    <property type="term" value="F:phosphatidylinositol binding"/>
    <property type="evidence" value="ECO:0007669"/>
    <property type="project" value="InterPro"/>
</dbReference>
<proteinExistence type="predicted"/>
<feature type="compositionally biased region" description="Basic and acidic residues" evidence="1">
    <location>
        <begin position="385"/>
        <end position="396"/>
    </location>
</feature>
<feature type="compositionally biased region" description="Polar residues" evidence="1">
    <location>
        <begin position="271"/>
        <end position="291"/>
    </location>
</feature>
<feature type="compositionally biased region" description="Polar residues" evidence="1">
    <location>
        <begin position="335"/>
        <end position="344"/>
    </location>
</feature>
<evidence type="ECO:0000313" key="3">
    <source>
        <dbReference type="EMBL" id="GMF13178.1"/>
    </source>
</evidence>
<sequence length="746" mass="84395">MSRLVVAVGHVEFTGGSQVLYVVKVQQDADEWEVRRTYSDFRKLRDDVQRVMKDARAHILDDACSREFARELQDVAFPAKRLFGSRKDHVVKERAVELHRFLIKLLFLTHTYRKAQKTRYDQYVQALPAHQQAAYAALQDRTQASVSVFYLLRDFLKPVTIKTDVPPHSGDLLGSSGLGNSAADAADDSDNSPRRLIRESKILAMRSSNANERKNKHSSREALREAEKMQQHKRREQQLEQLRREQHKYQQQQVTVAAPVQSQKNEAANPANDTFDSTPQNARSLTGSTPKTAKMNDLMAASERSRAEANSLREQFLQKQHSTPAKEESLREQFLQKQHSTSAMEDSHRKYRHLSTPDGNSGEWKNRTARAATSASTLSSVASSSHDESEPEKEKIIVSSSVPSSASSATSADEVKLVDLSTLAQYKTSTKKSSRRGSHSSDKSKSSHKSRSKGKSSSSSRTKRKAKSAKNIQLSDSERMSRVTSALNAQAISINAQRELEKYISEYSAIMILRYVDRFINKAVMKSPGCYRVNAQHRLVIDSQRFLQELEETFTDLPSNFGDVFHLGAPGDHDEWGFPPALDKYVQMKWDSFQALGSNSISHDAGHSSAADQTSDSDDSDTEYEYEEIGGGGFMTAKQSFSNDEESMLQEMIANGTAGREQMLRLRRQLNEQGWNRRENPGSRSQRVIEEVSSSDSDEEPRSRQREKRRSKRREPKRSVSCVVERYQQEQNARRKDRLQSIGGFV</sequence>
<organism evidence="3 4">
    <name type="scientific">Phytophthora lilii</name>
    <dbReference type="NCBI Taxonomy" id="2077276"/>
    <lineage>
        <taxon>Eukaryota</taxon>
        <taxon>Sar</taxon>
        <taxon>Stramenopiles</taxon>
        <taxon>Oomycota</taxon>
        <taxon>Peronosporomycetes</taxon>
        <taxon>Peronosporales</taxon>
        <taxon>Peronosporaceae</taxon>
        <taxon>Phytophthora</taxon>
    </lineage>
</organism>
<evidence type="ECO:0000313" key="4">
    <source>
        <dbReference type="Proteomes" id="UP001165083"/>
    </source>
</evidence>
<dbReference type="SUPFAM" id="SSF64268">
    <property type="entry name" value="PX domain"/>
    <property type="match status" value="1"/>
</dbReference>
<feature type="compositionally biased region" description="Basic residues" evidence="1">
    <location>
        <begin position="705"/>
        <end position="716"/>
    </location>
</feature>
<dbReference type="InterPro" id="IPR001683">
    <property type="entry name" value="PX_dom"/>
</dbReference>
<feature type="region of interest" description="Disordered" evidence="1">
    <location>
        <begin position="672"/>
        <end position="746"/>
    </location>
</feature>
<feature type="compositionally biased region" description="Basic residues" evidence="1">
    <location>
        <begin position="429"/>
        <end position="438"/>
    </location>
</feature>
<feature type="compositionally biased region" description="Basic and acidic residues" evidence="1">
    <location>
        <begin position="218"/>
        <end position="248"/>
    </location>
</feature>
<dbReference type="Proteomes" id="UP001165083">
    <property type="component" value="Unassembled WGS sequence"/>
</dbReference>
<feature type="compositionally biased region" description="Low complexity" evidence="1">
    <location>
        <begin position="399"/>
        <end position="412"/>
    </location>
</feature>
<dbReference type="Pfam" id="PF00787">
    <property type="entry name" value="PX"/>
    <property type="match status" value="1"/>
</dbReference>
<accession>A0A9W6TH90</accession>
<dbReference type="AlphaFoldDB" id="A0A9W6TH90"/>
<dbReference type="EMBL" id="BSXW01000146">
    <property type="protein sequence ID" value="GMF13178.1"/>
    <property type="molecule type" value="Genomic_DNA"/>
</dbReference>
<evidence type="ECO:0000256" key="1">
    <source>
        <dbReference type="SAM" id="MobiDB-lite"/>
    </source>
</evidence>
<keyword evidence="4" id="KW-1185">Reference proteome</keyword>
<name>A0A9W6TH90_9STRA</name>
<feature type="region of interest" description="Disordered" evidence="1">
    <location>
        <begin position="427"/>
        <end position="480"/>
    </location>
</feature>
<gene>
    <name evidence="3" type="ORF">Plil01_000368000</name>
</gene>
<feature type="region of interest" description="Disordered" evidence="1">
    <location>
        <begin position="601"/>
        <end position="638"/>
    </location>
</feature>
<feature type="compositionally biased region" description="Low complexity" evidence="1">
    <location>
        <begin position="250"/>
        <end position="263"/>
    </location>
</feature>
<protein>
    <submittedName>
        <fullName evidence="3">Unnamed protein product</fullName>
    </submittedName>
</protein>
<evidence type="ECO:0000259" key="2">
    <source>
        <dbReference type="PROSITE" id="PS50195"/>
    </source>
</evidence>
<dbReference type="Gene3D" id="3.30.1520.10">
    <property type="entry name" value="Phox-like domain"/>
    <property type="match status" value="1"/>
</dbReference>
<feature type="domain" description="PX" evidence="2">
    <location>
        <begin position="1"/>
        <end position="134"/>
    </location>
</feature>
<reference evidence="3" key="1">
    <citation type="submission" date="2023-04" db="EMBL/GenBank/DDBJ databases">
        <title>Phytophthora lilii NBRC 32176.</title>
        <authorList>
            <person name="Ichikawa N."/>
            <person name="Sato H."/>
            <person name="Tonouchi N."/>
        </authorList>
    </citation>
    <scope>NUCLEOTIDE SEQUENCE</scope>
    <source>
        <strain evidence="3">NBRC 32176</strain>
    </source>
</reference>
<comment type="caution">
    <text evidence="3">The sequence shown here is derived from an EMBL/GenBank/DDBJ whole genome shotgun (WGS) entry which is preliminary data.</text>
</comment>
<feature type="compositionally biased region" description="Acidic residues" evidence="1">
    <location>
        <begin position="615"/>
        <end position="628"/>
    </location>
</feature>
<dbReference type="CDD" id="cd06093">
    <property type="entry name" value="PX_domain"/>
    <property type="match status" value="1"/>
</dbReference>
<feature type="region of interest" description="Disordered" evidence="1">
    <location>
        <begin position="201"/>
        <end position="413"/>
    </location>
</feature>
<dbReference type="OrthoDB" id="74193at2759"/>
<feature type="compositionally biased region" description="Low complexity" evidence="1">
    <location>
        <begin position="369"/>
        <end position="384"/>
    </location>
</feature>
<dbReference type="PROSITE" id="PS50195">
    <property type="entry name" value="PX"/>
    <property type="match status" value="1"/>
</dbReference>
<dbReference type="InterPro" id="IPR036871">
    <property type="entry name" value="PX_dom_sf"/>
</dbReference>